<comment type="caution">
    <text evidence="2">The sequence shown here is derived from an EMBL/GenBank/DDBJ whole genome shotgun (WGS) entry which is preliminary data.</text>
</comment>
<dbReference type="EMBL" id="JANFAV010000003">
    <property type="protein sequence ID" value="MCW6534508.1"/>
    <property type="molecule type" value="Genomic_DNA"/>
</dbReference>
<accession>A0AA41ZF09</accession>
<evidence type="ECO:0000313" key="2">
    <source>
        <dbReference type="EMBL" id="MCW6534508.1"/>
    </source>
</evidence>
<keyword evidence="1" id="KW-0472">Membrane</keyword>
<dbReference type="Proteomes" id="UP001165565">
    <property type="component" value="Unassembled WGS sequence"/>
</dbReference>
<dbReference type="RefSeq" id="WP_265268394.1">
    <property type="nucleotide sequence ID" value="NZ_JANFAV010000003.1"/>
</dbReference>
<feature type="transmembrane region" description="Helical" evidence="1">
    <location>
        <begin position="12"/>
        <end position="37"/>
    </location>
</feature>
<protein>
    <submittedName>
        <fullName evidence="2">Uncharacterized protein</fullName>
    </submittedName>
</protein>
<sequence length="116" mass="11752">MTRSLFQYPTGMVGMALLLLRFSVAGALVAATTLVAMPWAVPPILLIAVAVILGILTRAGAVCGVIVAMLIGAEVGGALAVSAWLHGLASLALSMTGAGGYSIDARLFGRTVLTLE</sequence>
<dbReference type="AlphaFoldDB" id="A0AA41ZF09"/>
<feature type="transmembrane region" description="Helical" evidence="1">
    <location>
        <begin position="44"/>
        <end position="71"/>
    </location>
</feature>
<organism evidence="2 3">
    <name type="scientific">Sphingomonas lycopersici</name>
    <dbReference type="NCBI Taxonomy" id="2951807"/>
    <lineage>
        <taxon>Bacteria</taxon>
        <taxon>Pseudomonadati</taxon>
        <taxon>Pseudomonadota</taxon>
        <taxon>Alphaproteobacteria</taxon>
        <taxon>Sphingomonadales</taxon>
        <taxon>Sphingomonadaceae</taxon>
        <taxon>Sphingomonas</taxon>
    </lineage>
</organism>
<proteinExistence type="predicted"/>
<evidence type="ECO:0000313" key="3">
    <source>
        <dbReference type="Proteomes" id="UP001165565"/>
    </source>
</evidence>
<keyword evidence="1" id="KW-1133">Transmembrane helix</keyword>
<keyword evidence="3" id="KW-1185">Reference proteome</keyword>
<evidence type="ECO:0000256" key="1">
    <source>
        <dbReference type="SAM" id="Phobius"/>
    </source>
</evidence>
<name>A0AA41ZF09_9SPHN</name>
<reference evidence="2" key="1">
    <citation type="submission" date="2022-06" db="EMBL/GenBank/DDBJ databases">
        <title>Sphingomonas sp. nov. isolated from rhizosphere soil of tomato.</title>
        <authorList>
            <person name="Dong H."/>
            <person name="Gao R."/>
        </authorList>
    </citation>
    <scope>NUCLEOTIDE SEQUENCE</scope>
    <source>
        <strain evidence="2">MMSM24</strain>
    </source>
</reference>
<keyword evidence="1" id="KW-0812">Transmembrane</keyword>
<gene>
    <name evidence="2" type="ORF">NEE01_06880</name>
</gene>